<evidence type="ECO:0000256" key="9">
    <source>
        <dbReference type="ARBA" id="ARBA00022829"/>
    </source>
</evidence>
<proteinExistence type="inferred from homology"/>
<evidence type="ECO:0000256" key="14">
    <source>
        <dbReference type="ARBA" id="ARBA00030453"/>
    </source>
</evidence>
<keyword evidence="11" id="KW-0206">Cytoskeleton</keyword>
<dbReference type="GO" id="GO:0044732">
    <property type="term" value="C:mitotic spindle pole body"/>
    <property type="evidence" value="ECO:0007669"/>
    <property type="project" value="TreeGrafter"/>
</dbReference>
<evidence type="ECO:0000256" key="11">
    <source>
        <dbReference type="ARBA" id="ARBA00023212"/>
    </source>
</evidence>
<keyword evidence="8" id="KW-0493">Microtubule</keyword>
<evidence type="ECO:0000256" key="4">
    <source>
        <dbReference type="ARBA" id="ARBA00010073"/>
    </source>
</evidence>
<keyword evidence="12" id="KW-0539">Nucleus</keyword>
<evidence type="ECO:0000256" key="10">
    <source>
        <dbReference type="ARBA" id="ARBA00022838"/>
    </source>
</evidence>
<reference evidence="16" key="1">
    <citation type="submission" date="2021-06" db="EMBL/GenBank/DDBJ databases">
        <authorList>
            <person name="Kallberg Y."/>
            <person name="Tangrot J."/>
            <person name="Rosling A."/>
        </authorList>
    </citation>
    <scope>NUCLEOTIDE SEQUENCE</scope>
    <source>
        <strain evidence="16">BR232B</strain>
    </source>
</reference>
<name>A0A9N9GH29_9GLOM</name>
<evidence type="ECO:0000256" key="15">
    <source>
        <dbReference type="SAM" id="MobiDB-lite"/>
    </source>
</evidence>
<keyword evidence="7" id="KW-0963">Cytoplasm</keyword>
<dbReference type="Proteomes" id="UP000789739">
    <property type="component" value="Unassembled WGS sequence"/>
</dbReference>
<evidence type="ECO:0000256" key="5">
    <source>
        <dbReference type="ARBA" id="ARBA00020497"/>
    </source>
</evidence>
<evidence type="ECO:0000256" key="7">
    <source>
        <dbReference type="ARBA" id="ARBA00022490"/>
    </source>
</evidence>
<dbReference type="OrthoDB" id="5586015at2759"/>
<dbReference type="GO" id="GO:1990758">
    <property type="term" value="P:mitotic sister chromatid biorientation"/>
    <property type="evidence" value="ECO:0007669"/>
    <property type="project" value="TreeGrafter"/>
</dbReference>
<keyword evidence="10" id="KW-0995">Kinetochore</keyword>
<comment type="similarity">
    <text evidence="4">Belongs to the DASH complex DAM1 family.</text>
</comment>
<keyword evidence="9" id="KW-0159">Chromosome partition</keyword>
<dbReference type="PANTHER" id="PTHR28113:SF1">
    <property type="entry name" value="DASH COMPLEX SUBUNIT DAM1"/>
    <property type="match status" value="1"/>
</dbReference>
<protein>
    <recommendedName>
        <fullName evidence="5">DASH complex subunit DAM1</fullName>
    </recommendedName>
    <alternativeName>
        <fullName evidence="14">Outer kinetochore protein DAM1</fullName>
    </alternativeName>
</protein>
<gene>
    <name evidence="16" type="ORF">PBRASI_LOCUS7687</name>
</gene>
<evidence type="ECO:0000256" key="13">
    <source>
        <dbReference type="ARBA" id="ARBA00023328"/>
    </source>
</evidence>
<dbReference type="Pfam" id="PF08653">
    <property type="entry name" value="DASH_Dam1"/>
    <property type="match status" value="1"/>
</dbReference>
<dbReference type="AlphaFoldDB" id="A0A9N9GH29"/>
<keyword evidence="17" id="KW-1185">Reference proteome</keyword>
<dbReference type="PANTHER" id="PTHR28113">
    <property type="entry name" value="DASH COMPLEX SUBUNIT DAM1"/>
    <property type="match status" value="1"/>
</dbReference>
<evidence type="ECO:0000256" key="2">
    <source>
        <dbReference type="ARBA" id="ARBA00004186"/>
    </source>
</evidence>
<evidence type="ECO:0000256" key="12">
    <source>
        <dbReference type="ARBA" id="ARBA00023242"/>
    </source>
</evidence>
<keyword evidence="6" id="KW-0158">Chromosome</keyword>
<sequence length="238" mass="27276">MSLIKRPDQPQRKSISRAFRASSVPLNNNVTPLDILEGQLAGLADAFTGLQAKFENLQEVHETFLTFNQSFSAFLYGIKMNAHCVEFPEAPSAESFQHVAQKTEIECDISDEEASSQKEEQKPPQPSQSKVKPKSKQLIQPSKSRAMNIKKFITRLMNGLPLKYREQQPHRNNMELMVKLLVTNPEGLYMQEFVRQTTMPRVRCNEYLNALVHAKEVVKINRKGQLFRLDPVKYPFAK</sequence>
<evidence type="ECO:0000313" key="17">
    <source>
        <dbReference type="Proteomes" id="UP000789739"/>
    </source>
</evidence>
<keyword evidence="13" id="KW-0137">Centromere</keyword>
<dbReference type="EMBL" id="CAJVPI010001228">
    <property type="protein sequence ID" value="CAG8601873.1"/>
    <property type="molecule type" value="Genomic_DNA"/>
</dbReference>
<evidence type="ECO:0000256" key="8">
    <source>
        <dbReference type="ARBA" id="ARBA00022701"/>
    </source>
</evidence>
<dbReference type="GO" id="GO:0042729">
    <property type="term" value="C:DASH complex"/>
    <property type="evidence" value="ECO:0007669"/>
    <property type="project" value="InterPro"/>
</dbReference>
<comment type="subcellular location">
    <subcellularLocation>
        <location evidence="3">Chromosome</location>
        <location evidence="3">Centromere</location>
        <location evidence="3">Kinetochore</location>
    </subcellularLocation>
    <subcellularLocation>
        <location evidence="2">Cytoplasm</location>
        <location evidence="2">Cytoskeleton</location>
        <location evidence="2">Spindle</location>
    </subcellularLocation>
    <subcellularLocation>
        <location evidence="1">Nucleus</location>
    </subcellularLocation>
</comment>
<dbReference type="GO" id="GO:1990537">
    <property type="term" value="C:mitotic spindle polar microtubule"/>
    <property type="evidence" value="ECO:0007669"/>
    <property type="project" value="TreeGrafter"/>
</dbReference>
<evidence type="ECO:0000256" key="1">
    <source>
        <dbReference type="ARBA" id="ARBA00004123"/>
    </source>
</evidence>
<accession>A0A9N9GH29</accession>
<feature type="region of interest" description="Disordered" evidence="15">
    <location>
        <begin position="109"/>
        <end position="140"/>
    </location>
</feature>
<comment type="caution">
    <text evidence="16">The sequence shown here is derived from an EMBL/GenBank/DDBJ whole genome shotgun (WGS) entry which is preliminary data.</text>
</comment>
<organism evidence="16 17">
    <name type="scientific">Paraglomus brasilianum</name>
    <dbReference type="NCBI Taxonomy" id="144538"/>
    <lineage>
        <taxon>Eukaryota</taxon>
        <taxon>Fungi</taxon>
        <taxon>Fungi incertae sedis</taxon>
        <taxon>Mucoromycota</taxon>
        <taxon>Glomeromycotina</taxon>
        <taxon>Glomeromycetes</taxon>
        <taxon>Paraglomerales</taxon>
        <taxon>Paraglomeraceae</taxon>
        <taxon>Paraglomus</taxon>
    </lineage>
</organism>
<dbReference type="InterPro" id="IPR013962">
    <property type="entry name" value="DASH_Dam1"/>
</dbReference>
<evidence type="ECO:0000313" key="16">
    <source>
        <dbReference type="EMBL" id="CAG8601873.1"/>
    </source>
</evidence>
<evidence type="ECO:0000256" key="3">
    <source>
        <dbReference type="ARBA" id="ARBA00004629"/>
    </source>
</evidence>
<evidence type="ECO:0000256" key="6">
    <source>
        <dbReference type="ARBA" id="ARBA00022454"/>
    </source>
</evidence>